<protein>
    <submittedName>
        <fullName evidence="2">Uncharacterized protein</fullName>
    </submittedName>
</protein>
<reference evidence="2" key="2">
    <citation type="submission" date="2023-06" db="EMBL/GenBank/DDBJ databases">
        <authorList>
            <consortium name="Lawrence Berkeley National Laboratory"/>
            <person name="Mondo S.J."/>
            <person name="Hensen N."/>
            <person name="Bonometti L."/>
            <person name="Westerberg I."/>
            <person name="Brannstrom I.O."/>
            <person name="Guillou S."/>
            <person name="Cros-Aarteil S."/>
            <person name="Calhoun S."/>
            <person name="Haridas S."/>
            <person name="Kuo A."/>
            <person name="Pangilinan J."/>
            <person name="Riley R."/>
            <person name="Labutti K."/>
            <person name="Andreopoulos B."/>
            <person name="Lipzen A."/>
            <person name="Chen C."/>
            <person name="Yanf M."/>
            <person name="Daum C."/>
            <person name="Ng V."/>
            <person name="Clum A."/>
            <person name="Steindorff A."/>
            <person name="Ohm R."/>
            <person name="Martin F."/>
            <person name="Silar P."/>
            <person name="Natvig D."/>
            <person name="Lalanne C."/>
            <person name="Gautier V."/>
            <person name="Ament-Velasquez S.L."/>
            <person name="Kruys A."/>
            <person name="Hutchinson M.I."/>
            <person name="Powell A.J."/>
            <person name="Barry K."/>
            <person name="Miller A.N."/>
            <person name="Grigoriev I.V."/>
            <person name="Debuchy R."/>
            <person name="Gladieux P."/>
            <person name="Thoren M.H."/>
            <person name="Johannesson H."/>
        </authorList>
    </citation>
    <scope>NUCLEOTIDE SEQUENCE</scope>
    <source>
        <strain evidence="2">PSN324</strain>
    </source>
</reference>
<evidence type="ECO:0000256" key="1">
    <source>
        <dbReference type="SAM" id="MobiDB-lite"/>
    </source>
</evidence>
<dbReference type="EMBL" id="MU865137">
    <property type="protein sequence ID" value="KAK4457084.1"/>
    <property type="molecule type" value="Genomic_DNA"/>
</dbReference>
<comment type="caution">
    <text evidence="2">The sequence shown here is derived from an EMBL/GenBank/DDBJ whole genome shotgun (WGS) entry which is preliminary data.</text>
</comment>
<gene>
    <name evidence="2" type="ORF">QBC42DRAFT_291926</name>
</gene>
<sequence>MDSDSVMSDTPANASSTNAGESSSQQAGIKAAAWNTPKFREEFENAKQRLQHQEFSSSTLPEPVTMRPLVSRLPGEDPETIQRMQAIVADAKAKAAADAMTSWP</sequence>
<feature type="region of interest" description="Disordered" evidence="1">
    <location>
        <begin position="1"/>
        <end position="75"/>
    </location>
</feature>
<feature type="compositionally biased region" description="Basic and acidic residues" evidence="1">
    <location>
        <begin position="38"/>
        <end position="47"/>
    </location>
</feature>
<reference evidence="2" key="1">
    <citation type="journal article" date="2023" name="Mol. Phylogenet. Evol.">
        <title>Genome-scale phylogeny and comparative genomics of the fungal order Sordariales.</title>
        <authorList>
            <person name="Hensen N."/>
            <person name="Bonometti L."/>
            <person name="Westerberg I."/>
            <person name="Brannstrom I.O."/>
            <person name="Guillou S."/>
            <person name="Cros-Aarteil S."/>
            <person name="Calhoun S."/>
            <person name="Haridas S."/>
            <person name="Kuo A."/>
            <person name="Mondo S."/>
            <person name="Pangilinan J."/>
            <person name="Riley R."/>
            <person name="LaButti K."/>
            <person name="Andreopoulos B."/>
            <person name="Lipzen A."/>
            <person name="Chen C."/>
            <person name="Yan M."/>
            <person name="Daum C."/>
            <person name="Ng V."/>
            <person name="Clum A."/>
            <person name="Steindorff A."/>
            <person name="Ohm R.A."/>
            <person name="Martin F."/>
            <person name="Silar P."/>
            <person name="Natvig D.O."/>
            <person name="Lalanne C."/>
            <person name="Gautier V."/>
            <person name="Ament-Velasquez S.L."/>
            <person name="Kruys A."/>
            <person name="Hutchinson M.I."/>
            <person name="Powell A.J."/>
            <person name="Barry K."/>
            <person name="Miller A.N."/>
            <person name="Grigoriev I.V."/>
            <person name="Debuchy R."/>
            <person name="Gladieux P."/>
            <person name="Hiltunen Thoren M."/>
            <person name="Johannesson H."/>
        </authorList>
    </citation>
    <scope>NUCLEOTIDE SEQUENCE</scope>
    <source>
        <strain evidence="2">PSN324</strain>
    </source>
</reference>
<keyword evidence="3" id="KW-1185">Reference proteome</keyword>
<accession>A0AAV9H7S3</accession>
<evidence type="ECO:0000313" key="3">
    <source>
        <dbReference type="Proteomes" id="UP001321749"/>
    </source>
</evidence>
<feature type="compositionally biased region" description="Polar residues" evidence="1">
    <location>
        <begin position="1"/>
        <end position="27"/>
    </location>
</feature>
<evidence type="ECO:0000313" key="2">
    <source>
        <dbReference type="EMBL" id="KAK4457084.1"/>
    </source>
</evidence>
<dbReference type="Proteomes" id="UP001321749">
    <property type="component" value="Unassembled WGS sequence"/>
</dbReference>
<name>A0AAV9H7S3_9PEZI</name>
<organism evidence="2 3">
    <name type="scientific">Cladorrhinum samala</name>
    <dbReference type="NCBI Taxonomy" id="585594"/>
    <lineage>
        <taxon>Eukaryota</taxon>
        <taxon>Fungi</taxon>
        <taxon>Dikarya</taxon>
        <taxon>Ascomycota</taxon>
        <taxon>Pezizomycotina</taxon>
        <taxon>Sordariomycetes</taxon>
        <taxon>Sordariomycetidae</taxon>
        <taxon>Sordariales</taxon>
        <taxon>Podosporaceae</taxon>
        <taxon>Cladorrhinum</taxon>
    </lineage>
</organism>
<dbReference type="AlphaFoldDB" id="A0AAV9H7S3"/>
<proteinExistence type="predicted"/>